<name>A0A4U1BVI6_9GAMM</name>
<gene>
    <name evidence="2" type="ORF">FCL42_06770</name>
</gene>
<evidence type="ECO:0000313" key="2">
    <source>
        <dbReference type="EMBL" id="TKB56831.1"/>
    </source>
</evidence>
<keyword evidence="1" id="KW-0732">Signal</keyword>
<evidence type="ECO:0000313" key="3">
    <source>
        <dbReference type="Proteomes" id="UP000305675"/>
    </source>
</evidence>
<accession>A0A4U1BVI6</accession>
<dbReference type="EMBL" id="SWCJ01000003">
    <property type="protein sequence ID" value="TKB56831.1"/>
    <property type="molecule type" value="Genomic_DNA"/>
</dbReference>
<reference evidence="2 3" key="1">
    <citation type="submission" date="2019-04" db="EMBL/GenBank/DDBJ databases">
        <authorList>
            <person name="Hwang J.C."/>
        </authorList>
    </citation>
    <scope>NUCLEOTIDE SEQUENCE [LARGE SCALE GENOMIC DNA]</scope>
    <source>
        <strain evidence="2 3">IMCC35002</strain>
    </source>
</reference>
<dbReference type="OrthoDB" id="5291732at2"/>
<protein>
    <recommendedName>
        <fullName evidence="4">MetA-pathway of phenol degradation</fullName>
    </recommendedName>
</protein>
<dbReference type="AlphaFoldDB" id="A0A4U1BVI6"/>
<comment type="caution">
    <text evidence="2">The sequence shown here is derived from an EMBL/GenBank/DDBJ whole genome shotgun (WGS) entry which is preliminary data.</text>
</comment>
<organism evidence="2 3">
    <name type="scientific">Ferrimonas aestuarii</name>
    <dbReference type="NCBI Taxonomy" id="2569539"/>
    <lineage>
        <taxon>Bacteria</taxon>
        <taxon>Pseudomonadati</taxon>
        <taxon>Pseudomonadota</taxon>
        <taxon>Gammaproteobacteria</taxon>
        <taxon>Alteromonadales</taxon>
        <taxon>Ferrimonadaceae</taxon>
        <taxon>Ferrimonas</taxon>
    </lineage>
</organism>
<evidence type="ECO:0000256" key="1">
    <source>
        <dbReference type="SAM" id="SignalP"/>
    </source>
</evidence>
<evidence type="ECO:0008006" key="4">
    <source>
        <dbReference type="Google" id="ProtNLM"/>
    </source>
</evidence>
<proteinExistence type="predicted"/>
<sequence length="279" mass="30778">MMKKLTAVALAMLSLSAVAEEAPDMGNPTEVYNYLGLSYGSEGANLKGMRALSEDKGEYAQKTGILFEVKNIFNEKDKSPKFSGGFDMVPGVGPVPRMNDEADNRSYRLRYGTINTKNGLGWSVDAVLADHPFFGTMSVIQTGPVATIPVGDSLLIWPILYVGGVIVEDNTEDLVMTPEQGMAQKIQSEGVDIASTIATGMVYVKWSITDKIWMLSSYQYTKELSGKSWEDSIMEGGLQLDADVTEVSFAYQVTDKQNIRAYYSTAKDDSYWVEYNYAF</sequence>
<feature type="chain" id="PRO_5020983672" description="MetA-pathway of phenol degradation" evidence="1">
    <location>
        <begin position="20"/>
        <end position="279"/>
    </location>
</feature>
<feature type="signal peptide" evidence="1">
    <location>
        <begin position="1"/>
        <end position="19"/>
    </location>
</feature>
<keyword evidence="3" id="KW-1185">Reference proteome</keyword>
<dbReference type="Proteomes" id="UP000305675">
    <property type="component" value="Unassembled WGS sequence"/>
</dbReference>